<dbReference type="AlphaFoldDB" id="A0A849HJ46"/>
<dbReference type="RefSeq" id="WP_171243742.1">
    <property type="nucleotide sequence ID" value="NZ_JABEPQ010000002.1"/>
</dbReference>
<gene>
    <name evidence="4" type="ORF">HJG52_11725</name>
</gene>
<dbReference type="Proteomes" id="UP000588586">
    <property type="component" value="Unassembled WGS sequence"/>
</dbReference>
<feature type="transmembrane region" description="Helical" evidence="3">
    <location>
        <begin position="55"/>
        <end position="87"/>
    </location>
</feature>
<evidence type="ECO:0000256" key="3">
    <source>
        <dbReference type="SAM" id="Phobius"/>
    </source>
</evidence>
<keyword evidence="1 2" id="KW-0808">Transferase</keyword>
<dbReference type="Pfam" id="PF01066">
    <property type="entry name" value="CDP-OH_P_transf"/>
    <property type="match status" value="1"/>
</dbReference>
<reference evidence="4 5" key="1">
    <citation type="submission" date="2020-04" db="EMBL/GenBank/DDBJ databases">
        <title>Knoellia sp. isolate from air conditioner.</title>
        <authorList>
            <person name="Chea S."/>
            <person name="Kim D.-U."/>
        </authorList>
    </citation>
    <scope>NUCLEOTIDE SEQUENCE [LARGE SCALE GENOMIC DNA]</scope>
    <source>
        <strain evidence="4 5">DB2414S</strain>
    </source>
</reference>
<keyword evidence="3" id="KW-1133">Transmembrane helix</keyword>
<dbReference type="InterPro" id="IPR043130">
    <property type="entry name" value="CDP-OH_PTrfase_TM_dom"/>
</dbReference>
<dbReference type="EMBL" id="JABEPQ010000002">
    <property type="protein sequence ID" value="NNM46673.1"/>
    <property type="molecule type" value="Genomic_DNA"/>
</dbReference>
<dbReference type="GO" id="GO:0008654">
    <property type="term" value="P:phospholipid biosynthetic process"/>
    <property type="evidence" value="ECO:0007669"/>
    <property type="project" value="InterPro"/>
</dbReference>
<evidence type="ECO:0000256" key="2">
    <source>
        <dbReference type="RuleBase" id="RU003750"/>
    </source>
</evidence>
<name>A0A849HJ46_9MICO</name>
<comment type="similarity">
    <text evidence="2">Belongs to the CDP-alcohol phosphatidyltransferase class-I family.</text>
</comment>
<proteinExistence type="inferred from homology"/>
<dbReference type="InterPro" id="IPR048254">
    <property type="entry name" value="CDP_ALCOHOL_P_TRANSF_CS"/>
</dbReference>
<dbReference type="GO" id="GO:0016780">
    <property type="term" value="F:phosphotransferase activity, for other substituted phosphate groups"/>
    <property type="evidence" value="ECO:0007669"/>
    <property type="project" value="InterPro"/>
</dbReference>
<feature type="transmembrane region" description="Helical" evidence="3">
    <location>
        <begin position="192"/>
        <end position="225"/>
    </location>
</feature>
<keyword evidence="3" id="KW-0812">Transmembrane</keyword>
<keyword evidence="3" id="KW-0472">Membrane</keyword>
<organism evidence="4 5">
    <name type="scientific">Knoellia koreensis</name>
    <dbReference type="NCBI Taxonomy" id="2730921"/>
    <lineage>
        <taxon>Bacteria</taxon>
        <taxon>Bacillati</taxon>
        <taxon>Actinomycetota</taxon>
        <taxon>Actinomycetes</taxon>
        <taxon>Micrococcales</taxon>
        <taxon>Intrasporangiaceae</taxon>
        <taxon>Knoellia</taxon>
    </lineage>
</organism>
<comment type="caution">
    <text evidence="4">The sequence shown here is derived from an EMBL/GenBank/DDBJ whole genome shotgun (WGS) entry which is preliminary data.</text>
</comment>
<evidence type="ECO:0000313" key="4">
    <source>
        <dbReference type="EMBL" id="NNM46673.1"/>
    </source>
</evidence>
<evidence type="ECO:0000313" key="5">
    <source>
        <dbReference type="Proteomes" id="UP000588586"/>
    </source>
</evidence>
<accession>A0A849HJ46</accession>
<keyword evidence="5" id="KW-1185">Reference proteome</keyword>
<feature type="transmembrane region" description="Helical" evidence="3">
    <location>
        <begin position="137"/>
        <end position="157"/>
    </location>
</feature>
<dbReference type="GO" id="GO:0016020">
    <property type="term" value="C:membrane"/>
    <property type="evidence" value="ECO:0007669"/>
    <property type="project" value="InterPro"/>
</dbReference>
<dbReference type="InterPro" id="IPR000462">
    <property type="entry name" value="CDP-OH_P_trans"/>
</dbReference>
<dbReference type="PROSITE" id="PS00379">
    <property type="entry name" value="CDP_ALCOHOL_P_TRANSF"/>
    <property type="match status" value="1"/>
</dbReference>
<sequence>MSFRDTRTQLRGVGKPAAGAPAYSRFVNRPAGRWIAATAYHLGLTPNQVTAISGLFSLGAIVVLLLAPITVATGVVVAALLAVGYAFDSADGQLARLRGGGSPQGEWLDHVVDCVKISALHLSVFVALSRSEHHERWALLALLWVLVGNTFFFTFIATDLLGRVERARAGTAPPPPRQPSTVRSLLSVPTDYGLLCVAFLLWGFTPAFLVAYGLLLAGTAGYLMLGLPKWFRDMGRLRGA</sequence>
<evidence type="ECO:0000256" key="1">
    <source>
        <dbReference type="ARBA" id="ARBA00022679"/>
    </source>
</evidence>
<dbReference type="Gene3D" id="1.20.120.1760">
    <property type="match status" value="1"/>
</dbReference>
<protein>
    <submittedName>
        <fullName evidence="4">CDP-alcohol phosphatidyltransferase family protein</fullName>
    </submittedName>
</protein>